<dbReference type="VEuPathDB" id="FungiDB:ASPNIDRAFT2_41131"/>
<organism evidence="2 3">
    <name type="scientific">Aspergillus niger (strain ATCC 1015 / CBS 113.46 / FGSC A1144 / LSHB Ac4 / NCTC 3858a / NRRL 328 / USDA 3528.7)</name>
    <dbReference type="NCBI Taxonomy" id="380704"/>
    <lineage>
        <taxon>Eukaryota</taxon>
        <taxon>Fungi</taxon>
        <taxon>Dikarya</taxon>
        <taxon>Ascomycota</taxon>
        <taxon>Pezizomycotina</taxon>
        <taxon>Eurotiomycetes</taxon>
        <taxon>Eurotiomycetidae</taxon>
        <taxon>Eurotiales</taxon>
        <taxon>Aspergillaceae</taxon>
        <taxon>Aspergillus</taxon>
        <taxon>Aspergillus subgen. Circumdati</taxon>
    </lineage>
</organism>
<dbReference type="EMBL" id="ACJE01000013">
    <property type="protein sequence ID" value="EHA21942.1"/>
    <property type="molecule type" value="Genomic_DNA"/>
</dbReference>
<feature type="compositionally biased region" description="Polar residues" evidence="1">
    <location>
        <begin position="140"/>
        <end position="151"/>
    </location>
</feature>
<evidence type="ECO:0000313" key="2">
    <source>
        <dbReference type="EMBL" id="EHA21942.1"/>
    </source>
</evidence>
<comment type="caution">
    <text evidence="2">The sequence shown here is derived from an EMBL/GenBank/DDBJ whole genome shotgun (WGS) entry which is preliminary data.</text>
</comment>
<name>G3Y5S7_ASPNA</name>
<evidence type="ECO:0000313" key="3">
    <source>
        <dbReference type="Proteomes" id="UP000009038"/>
    </source>
</evidence>
<reference evidence="2 3" key="1">
    <citation type="journal article" date="2011" name="Genome Res.">
        <title>Comparative genomics of citric-acid-producing Aspergillus niger ATCC 1015 versus enzyme-producing CBS 513.88.</title>
        <authorList>
            <person name="Andersen M.R."/>
            <person name="Salazar M.P."/>
            <person name="Schaap P.J."/>
            <person name="van de Vondervoort P.J."/>
            <person name="Culley D."/>
            <person name="Thykaer J."/>
            <person name="Frisvad J.C."/>
            <person name="Nielsen K.F."/>
            <person name="Albang R."/>
            <person name="Albermann K."/>
            <person name="Berka R.M."/>
            <person name="Braus G.H."/>
            <person name="Braus-Stromeyer S.A."/>
            <person name="Corrochano L.M."/>
            <person name="Dai Z."/>
            <person name="van Dijck P.W."/>
            <person name="Hofmann G."/>
            <person name="Lasure L.L."/>
            <person name="Magnuson J.K."/>
            <person name="Menke H."/>
            <person name="Meijer M."/>
            <person name="Meijer S.L."/>
            <person name="Nielsen J.B."/>
            <person name="Nielsen M.L."/>
            <person name="van Ooyen A.J."/>
            <person name="Pel H.J."/>
            <person name="Poulsen L."/>
            <person name="Samson R.A."/>
            <person name="Stam H."/>
            <person name="Tsang A."/>
            <person name="van den Brink J.M."/>
            <person name="Atkins A."/>
            <person name="Aerts A."/>
            <person name="Shapiro H."/>
            <person name="Pangilinan J."/>
            <person name="Salamov A."/>
            <person name="Lou Y."/>
            <person name="Lindquist E."/>
            <person name="Lucas S."/>
            <person name="Grimwood J."/>
            <person name="Grigoriev I.V."/>
            <person name="Kubicek C.P."/>
            <person name="Martinez D."/>
            <person name="van Peij N.N."/>
            <person name="Roubos J.A."/>
            <person name="Nielsen J."/>
            <person name="Baker S.E."/>
        </authorList>
    </citation>
    <scope>NUCLEOTIDE SEQUENCE [LARGE SCALE GENOMIC DNA]</scope>
    <source>
        <strain evidence="3">ATCC 1015 / CBS 113.46 / FGSC A1144 / LSHB Ac4 / NCTC 3858a / NRRL 328 / USDA 3528.7</strain>
    </source>
</reference>
<dbReference type="AlphaFoldDB" id="G3Y5S7"/>
<accession>G3Y5S7</accession>
<proteinExistence type="predicted"/>
<dbReference type="OrthoDB" id="10559300at2759"/>
<feature type="compositionally biased region" description="Basic and acidic residues" evidence="1">
    <location>
        <begin position="1"/>
        <end position="22"/>
    </location>
</feature>
<feature type="region of interest" description="Disordered" evidence="1">
    <location>
        <begin position="1"/>
        <end position="39"/>
    </location>
</feature>
<dbReference type="HOGENOM" id="CLU_1331679_0_0_1"/>
<feature type="region of interest" description="Disordered" evidence="1">
    <location>
        <begin position="140"/>
        <end position="206"/>
    </location>
</feature>
<protein>
    <submittedName>
        <fullName evidence="2">Uncharacterized protein</fullName>
    </submittedName>
</protein>
<sequence length="206" mass="22289">MSGKAEHLMRGERQSGRERSSEETTCDGGQTVDQDPQHGDPSVAISFVYCLECLQEPLPSHPCLLWGTDGLAVLDGRFICSALNVRAGAHRREDLAHFSPDCQGEGFSGLPFLLPSVTQPWHARRGMSILANYRPRSAFTNSSRSISQQSGERSDDSKGGRQTGQTDRNAGRTRAPRLVPQGNLACGVTARASGHLRTCPTPADET</sequence>
<dbReference type="Proteomes" id="UP000009038">
    <property type="component" value="Unassembled WGS sequence"/>
</dbReference>
<evidence type="ECO:0000256" key="1">
    <source>
        <dbReference type="SAM" id="MobiDB-lite"/>
    </source>
</evidence>
<gene>
    <name evidence="2" type="ORF">ASPNIDRAFT_41131</name>
</gene>